<keyword evidence="2" id="KW-1185">Reference proteome</keyword>
<evidence type="ECO:0000313" key="2">
    <source>
        <dbReference type="Proteomes" id="UP000735302"/>
    </source>
</evidence>
<dbReference type="EMBL" id="BLXT01000588">
    <property type="protein sequence ID" value="GFN78269.1"/>
    <property type="molecule type" value="Genomic_DNA"/>
</dbReference>
<protein>
    <submittedName>
        <fullName evidence="1">Uncharacterized protein</fullName>
    </submittedName>
</protein>
<dbReference type="AlphaFoldDB" id="A0AAV3Y656"/>
<proteinExistence type="predicted"/>
<name>A0AAV3Y656_9GAST</name>
<accession>A0AAV3Y656</accession>
<evidence type="ECO:0000313" key="1">
    <source>
        <dbReference type="EMBL" id="GFN78269.1"/>
    </source>
</evidence>
<reference evidence="1 2" key="1">
    <citation type="journal article" date="2021" name="Elife">
        <title>Chloroplast acquisition without the gene transfer in kleptoplastic sea slugs, Plakobranchus ocellatus.</title>
        <authorList>
            <person name="Maeda T."/>
            <person name="Takahashi S."/>
            <person name="Yoshida T."/>
            <person name="Shimamura S."/>
            <person name="Takaki Y."/>
            <person name="Nagai Y."/>
            <person name="Toyoda A."/>
            <person name="Suzuki Y."/>
            <person name="Arimoto A."/>
            <person name="Ishii H."/>
            <person name="Satoh N."/>
            <person name="Nishiyama T."/>
            <person name="Hasebe M."/>
            <person name="Maruyama T."/>
            <person name="Minagawa J."/>
            <person name="Obokata J."/>
            <person name="Shigenobu S."/>
        </authorList>
    </citation>
    <scope>NUCLEOTIDE SEQUENCE [LARGE SCALE GENOMIC DNA]</scope>
</reference>
<dbReference type="Proteomes" id="UP000735302">
    <property type="component" value="Unassembled WGS sequence"/>
</dbReference>
<organism evidence="1 2">
    <name type="scientific">Plakobranchus ocellatus</name>
    <dbReference type="NCBI Taxonomy" id="259542"/>
    <lineage>
        <taxon>Eukaryota</taxon>
        <taxon>Metazoa</taxon>
        <taxon>Spiralia</taxon>
        <taxon>Lophotrochozoa</taxon>
        <taxon>Mollusca</taxon>
        <taxon>Gastropoda</taxon>
        <taxon>Heterobranchia</taxon>
        <taxon>Euthyneura</taxon>
        <taxon>Panpulmonata</taxon>
        <taxon>Sacoglossa</taxon>
        <taxon>Placobranchoidea</taxon>
        <taxon>Plakobranchidae</taxon>
        <taxon>Plakobranchus</taxon>
    </lineage>
</organism>
<gene>
    <name evidence="1" type="ORF">PoB_000477500</name>
</gene>
<sequence>MSDNRQFYPVKKTTVQTTSILPQTEKTPSKVTNTPTATCTQGDITPRSCQWAWLFEEKALKLLIARSRTRLPLLKPADYSVTSDFLFFVMSDTGVGIGGRGPREAQTRDGKFSQISVRFRYLWRHLCRHLLLA</sequence>
<comment type="caution">
    <text evidence="1">The sequence shown here is derived from an EMBL/GenBank/DDBJ whole genome shotgun (WGS) entry which is preliminary data.</text>
</comment>